<keyword evidence="3" id="KW-1185">Reference proteome</keyword>
<sequence length="355" mass="39230">METTSIARHQFLRSTIYGTADRFSIKFHLGIGDLRVPERPRKCFGRLTSRFSDSGHQQYYVSSRSGTKKKEKENSSEIKLVKNKLKLIKRLSSDLSLFSKESGNCLMDEAQISDAVELLQAQLQQLRSEQKDLKRKMKEEKAHIKATLKQTKCKSDSSSSSSSDSSDSECGEIIDMSRLRNDDCKQSKYSEAQKDLQVPTLAGPSSLIQQDKSEELVQDEVLSLQNPTESCSGSSNSHSNDQSNSTTDWTSTKRIEICMGGKCKKSGAEALLEEFQRKVGAEGAVLGCKCMGKCKNGPNLRVSNSHCEVEATRTQDSGRPSIDSICIGVGLRDVDVILGNIFGKDGNEKYLMAPS</sequence>
<gene>
    <name evidence="2" type="ORF">JRO89_XS01G0349800</name>
</gene>
<evidence type="ECO:0000256" key="1">
    <source>
        <dbReference type="SAM" id="MobiDB-lite"/>
    </source>
</evidence>
<accession>A0ABQ8IN93</accession>
<feature type="region of interest" description="Disordered" evidence="1">
    <location>
        <begin position="146"/>
        <end position="171"/>
    </location>
</feature>
<dbReference type="Gene3D" id="3.40.30.10">
    <property type="entry name" value="Glutaredoxin"/>
    <property type="match status" value="1"/>
</dbReference>
<dbReference type="CDD" id="cd02980">
    <property type="entry name" value="TRX_Fd_family"/>
    <property type="match status" value="1"/>
</dbReference>
<dbReference type="SUPFAM" id="SSF52833">
    <property type="entry name" value="Thioredoxin-like"/>
    <property type="match status" value="1"/>
</dbReference>
<comment type="caution">
    <text evidence="2">The sequence shown here is derived from an EMBL/GenBank/DDBJ whole genome shotgun (WGS) entry which is preliminary data.</text>
</comment>
<dbReference type="InterPro" id="IPR036249">
    <property type="entry name" value="Thioredoxin-like_sf"/>
</dbReference>
<evidence type="ECO:0000313" key="3">
    <source>
        <dbReference type="Proteomes" id="UP000827721"/>
    </source>
</evidence>
<evidence type="ECO:0008006" key="4">
    <source>
        <dbReference type="Google" id="ProtNLM"/>
    </source>
</evidence>
<dbReference type="EMBL" id="JAFEMO010000001">
    <property type="protein sequence ID" value="KAH7578180.1"/>
    <property type="molecule type" value="Genomic_DNA"/>
</dbReference>
<proteinExistence type="predicted"/>
<name>A0ABQ8IN93_9ROSI</name>
<feature type="compositionally biased region" description="Low complexity" evidence="1">
    <location>
        <begin position="156"/>
        <end position="165"/>
    </location>
</feature>
<organism evidence="2 3">
    <name type="scientific">Xanthoceras sorbifolium</name>
    <dbReference type="NCBI Taxonomy" id="99658"/>
    <lineage>
        <taxon>Eukaryota</taxon>
        <taxon>Viridiplantae</taxon>
        <taxon>Streptophyta</taxon>
        <taxon>Embryophyta</taxon>
        <taxon>Tracheophyta</taxon>
        <taxon>Spermatophyta</taxon>
        <taxon>Magnoliopsida</taxon>
        <taxon>eudicotyledons</taxon>
        <taxon>Gunneridae</taxon>
        <taxon>Pentapetalae</taxon>
        <taxon>rosids</taxon>
        <taxon>malvids</taxon>
        <taxon>Sapindales</taxon>
        <taxon>Sapindaceae</taxon>
        <taxon>Xanthoceroideae</taxon>
        <taxon>Xanthoceras</taxon>
    </lineage>
</organism>
<dbReference type="Proteomes" id="UP000827721">
    <property type="component" value="Unassembled WGS sequence"/>
</dbReference>
<reference evidence="2 3" key="1">
    <citation type="submission" date="2021-02" db="EMBL/GenBank/DDBJ databases">
        <title>Plant Genome Project.</title>
        <authorList>
            <person name="Zhang R.-G."/>
        </authorList>
    </citation>
    <scope>NUCLEOTIDE SEQUENCE [LARGE SCALE GENOMIC DNA]</scope>
    <source>
        <tissue evidence="2">Leaves</tissue>
    </source>
</reference>
<feature type="compositionally biased region" description="Low complexity" evidence="1">
    <location>
        <begin position="230"/>
        <end position="245"/>
    </location>
</feature>
<protein>
    <recommendedName>
        <fullName evidence="4">Diacylglycerol O-acyltransferase 3</fullName>
    </recommendedName>
</protein>
<feature type="region of interest" description="Disordered" evidence="1">
    <location>
        <begin position="220"/>
        <end position="248"/>
    </location>
</feature>
<evidence type="ECO:0000313" key="2">
    <source>
        <dbReference type="EMBL" id="KAH7578180.1"/>
    </source>
</evidence>